<organism evidence="4 5">
    <name type="scientific">Kangiella koreensis (strain DSM 16069 / JCM 12317 / KCTC 12182 / SW-125)</name>
    <dbReference type="NCBI Taxonomy" id="523791"/>
    <lineage>
        <taxon>Bacteria</taxon>
        <taxon>Pseudomonadati</taxon>
        <taxon>Pseudomonadota</taxon>
        <taxon>Gammaproteobacteria</taxon>
        <taxon>Kangiellales</taxon>
        <taxon>Kangiellaceae</taxon>
        <taxon>Kangiella</taxon>
    </lineage>
</organism>
<evidence type="ECO:0000259" key="3">
    <source>
        <dbReference type="Pfam" id="PF19313"/>
    </source>
</evidence>
<dbReference type="KEGG" id="kko:Kkor_1572"/>
<feature type="chain" id="PRO_5002982404" evidence="1">
    <location>
        <begin position="23"/>
        <end position="748"/>
    </location>
</feature>
<dbReference type="GO" id="GO:0030246">
    <property type="term" value="F:carbohydrate binding"/>
    <property type="evidence" value="ECO:0007669"/>
    <property type="project" value="InterPro"/>
</dbReference>
<dbReference type="GO" id="GO:0004553">
    <property type="term" value="F:hydrolase activity, hydrolyzing O-glycosyl compounds"/>
    <property type="evidence" value="ECO:0007669"/>
    <property type="project" value="InterPro"/>
</dbReference>
<dbReference type="STRING" id="523791.Kkor_1572"/>
<dbReference type="InterPro" id="IPR010502">
    <property type="entry name" value="Carb-bd_dom_fam9"/>
</dbReference>
<keyword evidence="5" id="KW-1185">Reference proteome</keyword>
<dbReference type="Pfam" id="PF06452">
    <property type="entry name" value="CBM9_1"/>
    <property type="match status" value="1"/>
</dbReference>
<sequence>MQLLKNYFISIVLATSSSAVFAEKIDTLNIPQVEGELTLDGKLDEAIWDSAEKVTLDYETRPGENTPAPVKTTAYIAQNGSSLLVAFVAEDPEPQKLHYSYRDRDTAWGDDQVGFKVDTFNDSRKAYNFFVNPVGIQSDSIEDDVSLSEDTSWNGIWYSAAEITETGYTVEIELPFKVLRFPDDKGVKTWGIDFVRFYPRGFMHRFALSPQERDVNCYVCQIDKAQGFENIESGRNLELTPYIAAQDSEVRNPPTEPDWQGEGVDWDAGMDLRWGITDSSMLNATINPDFSQVETDAAQLDVNTQFSLFYSEKRPFFLEGAEYFRTPFTLLHTRTIADPDFGAKYIGKSDEHSYGILASRDQQTSFLIPGSLGSSFATLQNSDGSNMESDVFAARYAYDLGEKSQIGGMVTHRGGEGYSNSVAAIDGKYSITDVDELRYEIMYSDSENPEQLQQEFGLAPTSSGLGYRINYSHNGRNWDVFATHIDFDEDFRTDLGYKPQVGYDRQALGVKRRWFGDQSQGDFFADYSIQVKGERVTEYTDQKLWDLATVTLNANGKYRSGFNLIGNVSYEFYQNNWLPQQYYSHTGSFYPDNALQIGYNIDWGDSVDYRHARAADFTEYGIFASWQVNAHWSFRGEWQFTDFKVDQGQLFEADIFNFDTRYQFNNYSYLKLVLRYTDVDFNAPLYSNPSQVSKETIVNRQILYGYKWNPRTVFYLGYSDNGFEDDTVNRFEKTGKTFFSKFSYAFQL</sequence>
<evidence type="ECO:0000313" key="4">
    <source>
        <dbReference type="EMBL" id="ACV26984.1"/>
    </source>
</evidence>
<feature type="domain" description="Carbohydrate-binding" evidence="2">
    <location>
        <begin position="39"/>
        <end position="194"/>
    </location>
</feature>
<keyword evidence="4" id="KW-0378">Hydrolase</keyword>
<dbReference type="InParanoid" id="C7RCJ2"/>
<dbReference type="OrthoDB" id="9786766at2"/>
<dbReference type="GO" id="GO:0016052">
    <property type="term" value="P:carbohydrate catabolic process"/>
    <property type="evidence" value="ECO:0007669"/>
    <property type="project" value="InterPro"/>
</dbReference>
<dbReference type="eggNOG" id="COG2091">
    <property type="taxonomic scope" value="Bacteria"/>
</dbReference>
<dbReference type="InterPro" id="IPR045670">
    <property type="entry name" value="DUF5916"/>
</dbReference>
<dbReference type="HOGENOM" id="CLU_016090_1_0_6"/>
<feature type="signal peptide" evidence="1">
    <location>
        <begin position="1"/>
        <end position="22"/>
    </location>
</feature>
<dbReference type="RefSeq" id="WP_015780590.1">
    <property type="nucleotide sequence ID" value="NC_013166.1"/>
</dbReference>
<feature type="domain" description="DUF5916" evidence="3">
    <location>
        <begin position="237"/>
        <end position="336"/>
    </location>
</feature>
<dbReference type="Pfam" id="PF19313">
    <property type="entry name" value="DUF5916"/>
    <property type="match status" value="1"/>
</dbReference>
<evidence type="ECO:0000259" key="2">
    <source>
        <dbReference type="Pfam" id="PF06452"/>
    </source>
</evidence>
<reference evidence="4 5" key="1">
    <citation type="journal article" date="2009" name="Stand. Genomic Sci.">
        <title>Complete genome sequence of Kangiella koreensis type strain (SW-125).</title>
        <authorList>
            <person name="Han C."/>
            <person name="Sikorski J."/>
            <person name="Lapidus A."/>
            <person name="Nolan M."/>
            <person name="Glavina Del Rio T."/>
            <person name="Tice H."/>
            <person name="Cheng J.F."/>
            <person name="Lucas S."/>
            <person name="Chen F."/>
            <person name="Copeland A."/>
            <person name="Ivanova N."/>
            <person name="Mavromatis K."/>
            <person name="Ovchinnikova G."/>
            <person name="Pati A."/>
            <person name="Bruce D."/>
            <person name="Goodwin L."/>
            <person name="Pitluck S."/>
            <person name="Chen A."/>
            <person name="Palaniappan K."/>
            <person name="Land M."/>
            <person name="Hauser L."/>
            <person name="Chang Y.J."/>
            <person name="Jeffries C.D."/>
            <person name="Chain P."/>
            <person name="Saunders E."/>
            <person name="Brettin T."/>
            <person name="Goker M."/>
            <person name="Tindall B.J."/>
            <person name="Bristow J."/>
            <person name="Eisen J.A."/>
            <person name="Markowitz V."/>
            <person name="Hugenholtz P."/>
            <person name="Kyrpides N.C."/>
            <person name="Klenk H.P."/>
            <person name="Detter J.C."/>
        </authorList>
    </citation>
    <scope>NUCLEOTIDE SEQUENCE [LARGE SCALE GENOMIC DNA]</scope>
    <source>
        <strain evidence="5">DSM 16069 / KCTC 12182 / SW-125</strain>
    </source>
</reference>
<evidence type="ECO:0000313" key="5">
    <source>
        <dbReference type="Proteomes" id="UP000001231"/>
    </source>
</evidence>
<keyword evidence="1" id="KW-0732">Signal</keyword>
<evidence type="ECO:0000256" key="1">
    <source>
        <dbReference type="SAM" id="SignalP"/>
    </source>
</evidence>
<dbReference type="Proteomes" id="UP000001231">
    <property type="component" value="Chromosome"/>
</dbReference>
<dbReference type="Gene3D" id="2.60.40.1190">
    <property type="match status" value="1"/>
</dbReference>
<proteinExistence type="predicted"/>
<dbReference type="EMBL" id="CP001707">
    <property type="protein sequence ID" value="ACV26984.1"/>
    <property type="molecule type" value="Genomic_DNA"/>
</dbReference>
<dbReference type="AlphaFoldDB" id="C7RCJ2"/>
<dbReference type="CDD" id="cd09618">
    <property type="entry name" value="CBM9_like_2"/>
    <property type="match status" value="1"/>
</dbReference>
<name>C7RCJ2_KANKD</name>
<protein>
    <submittedName>
        <fullName evidence="4">Putative membrane associated hydrolase</fullName>
    </submittedName>
</protein>
<gene>
    <name evidence="4" type="ordered locus">Kkor_1572</name>
</gene>
<accession>C7RCJ2</accession>
<dbReference type="SUPFAM" id="SSF49344">
    <property type="entry name" value="CBD9-like"/>
    <property type="match status" value="1"/>
</dbReference>